<protein>
    <submittedName>
        <fullName evidence="2">Uncharacterized protein</fullName>
    </submittedName>
</protein>
<dbReference type="AlphaFoldDB" id="A0A1B7WM44"/>
<dbReference type="EMBL" id="LJOW01000235">
    <property type="protein sequence ID" value="OBQ38194.1"/>
    <property type="molecule type" value="Genomic_DNA"/>
</dbReference>
<evidence type="ECO:0000313" key="3">
    <source>
        <dbReference type="Proteomes" id="UP000092093"/>
    </source>
</evidence>
<dbReference type="InterPro" id="IPR046560">
    <property type="entry name" value="DUF6714"/>
</dbReference>
<dbReference type="PATRIC" id="fig|1710896.3.peg.1473"/>
<proteinExistence type="predicted"/>
<sequence length="78" mass="9478">IQQESNELQSDLSQFLIKELSNSNQKVHRFMERVSGFNQQQCQAIRYYLEYLNSHKKNNFFADEPEVALERYWFIFPL</sequence>
<evidence type="ECO:0000313" key="2">
    <source>
        <dbReference type="EMBL" id="OBQ38194.1"/>
    </source>
</evidence>
<evidence type="ECO:0000313" key="1">
    <source>
        <dbReference type="EMBL" id="OBQ32225.1"/>
    </source>
</evidence>
<comment type="caution">
    <text evidence="2">The sequence shown here is derived from an EMBL/GenBank/DDBJ whole genome shotgun (WGS) entry which is preliminary data.</text>
</comment>
<gene>
    <name evidence="2" type="ORF">AN484_24465</name>
    <name evidence="1" type="ORF">AN484_28140</name>
</gene>
<dbReference type="EMBL" id="LJOW01000875">
    <property type="protein sequence ID" value="OBQ32225.1"/>
    <property type="molecule type" value="Genomic_DNA"/>
</dbReference>
<dbReference type="Proteomes" id="UP000092093">
    <property type="component" value="Unassembled WGS sequence"/>
</dbReference>
<organism evidence="2 3">
    <name type="scientific">Aphanizomenon flos-aquae WA102</name>
    <dbReference type="NCBI Taxonomy" id="1710896"/>
    <lineage>
        <taxon>Bacteria</taxon>
        <taxon>Bacillati</taxon>
        <taxon>Cyanobacteriota</taxon>
        <taxon>Cyanophyceae</taxon>
        <taxon>Nostocales</taxon>
        <taxon>Aphanizomenonaceae</taxon>
        <taxon>Aphanizomenon</taxon>
    </lineage>
</organism>
<dbReference type="Pfam" id="PF20461">
    <property type="entry name" value="DUF6714"/>
    <property type="match status" value="1"/>
</dbReference>
<feature type="non-terminal residue" evidence="2">
    <location>
        <position position="1"/>
    </location>
</feature>
<reference evidence="2 3" key="1">
    <citation type="submission" date="2015-09" db="EMBL/GenBank/DDBJ databases">
        <title>Aphanizomenon flos-aquae WA102.</title>
        <authorList>
            <person name="Driscoll C."/>
        </authorList>
    </citation>
    <scope>NUCLEOTIDE SEQUENCE [LARGE SCALE GENOMIC DNA]</scope>
    <source>
        <strain evidence="2">WA102</strain>
    </source>
</reference>
<accession>A0A1B7WM44</accession>
<name>A0A1B7WM44_APHFL</name>